<dbReference type="AlphaFoldDB" id="A0A1G2R1D7"/>
<proteinExistence type="predicted"/>
<evidence type="ECO:0000313" key="3">
    <source>
        <dbReference type="Proteomes" id="UP000176901"/>
    </source>
</evidence>
<feature type="domain" description="Coenzyme F420:L-glutamate ligase-like" evidence="1">
    <location>
        <begin position="18"/>
        <end position="205"/>
    </location>
</feature>
<dbReference type="Gene3D" id="3.30.1330.100">
    <property type="entry name" value="CofE-like"/>
    <property type="match status" value="1"/>
</dbReference>
<dbReference type="SUPFAM" id="SSF144010">
    <property type="entry name" value="CofE-like"/>
    <property type="match status" value="1"/>
</dbReference>
<accession>A0A1G2R1D7</accession>
<evidence type="ECO:0000313" key="2">
    <source>
        <dbReference type="EMBL" id="OHA66593.1"/>
    </source>
</evidence>
<dbReference type="Proteomes" id="UP000176901">
    <property type="component" value="Unassembled WGS sequence"/>
</dbReference>
<comment type="caution">
    <text evidence="2">The sequence shown here is derived from an EMBL/GenBank/DDBJ whole genome shotgun (WGS) entry which is preliminary data.</text>
</comment>
<dbReference type="InterPro" id="IPR002847">
    <property type="entry name" value="F420-0_gamma-glut_ligase-dom"/>
</dbReference>
<organism evidence="2 3">
    <name type="scientific">Candidatus Wildermuthbacteria bacterium RIFCSPHIGHO2_02_FULL_47_12</name>
    <dbReference type="NCBI Taxonomy" id="1802451"/>
    <lineage>
        <taxon>Bacteria</taxon>
        <taxon>Candidatus Wildermuthiibacteriota</taxon>
    </lineage>
</organism>
<reference evidence="2 3" key="1">
    <citation type="journal article" date="2016" name="Nat. Commun.">
        <title>Thousands of microbial genomes shed light on interconnected biogeochemical processes in an aquifer system.</title>
        <authorList>
            <person name="Anantharaman K."/>
            <person name="Brown C.T."/>
            <person name="Hug L.A."/>
            <person name="Sharon I."/>
            <person name="Castelle C.J."/>
            <person name="Probst A.J."/>
            <person name="Thomas B.C."/>
            <person name="Singh A."/>
            <person name="Wilkins M.J."/>
            <person name="Karaoz U."/>
            <person name="Brodie E.L."/>
            <person name="Williams K.H."/>
            <person name="Hubbard S.S."/>
            <person name="Banfield J.F."/>
        </authorList>
    </citation>
    <scope>NUCLEOTIDE SEQUENCE [LARGE SCALE GENOMIC DNA]</scope>
</reference>
<evidence type="ECO:0000259" key="1">
    <source>
        <dbReference type="Pfam" id="PF01996"/>
    </source>
</evidence>
<dbReference type="PANTHER" id="PTHR47917">
    <property type="match status" value="1"/>
</dbReference>
<gene>
    <name evidence="2" type="ORF">A3C82_01870</name>
</gene>
<name>A0A1G2R1D7_9BACT</name>
<dbReference type="Pfam" id="PF01996">
    <property type="entry name" value="F420_ligase"/>
    <property type="match status" value="1"/>
</dbReference>
<dbReference type="EMBL" id="MHTW01000029">
    <property type="protein sequence ID" value="OHA66593.1"/>
    <property type="molecule type" value="Genomic_DNA"/>
</dbReference>
<dbReference type="PANTHER" id="PTHR47917:SF1">
    <property type="entry name" value="COENZYME F420:L-GLUTAMATE LIGASE"/>
    <property type="match status" value="1"/>
</dbReference>
<sequence>MRVTPIKTKAIIPNKDKDIFLILDQYLPRLKERTVVAVTSKIVAICEGRTVPNTGQDKLDLAKQEANLYHLLPSRKYRVLLTVKNHRMGFTSGIDESNGNGVFILWPQDPQKSANEIRMHLTKKHGIQNLGVIITDTTSAPMLRGQRGQFLAHSGFAALNSYVGKPDIFGRNLKMTKAAVADALGTASVLVMGEGNEQTPLAIIDDVPFVQFQKRNPTKAELKELNMELKDDLYAPVLKAVKWRRGGLKH</sequence>
<protein>
    <recommendedName>
        <fullName evidence="1">Coenzyme F420:L-glutamate ligase-like domain-containing protein</fullName>
    </recommendedName>
</protein>